<sequence length="89" mass="10330">MEHIITNSNSNNCNLCNEKNLFLVDCRNCSNVFCYTEDCGIHFDHINNSVYSICNDCVNCITEKIRISVDYSKLECLKKKINLRKMIQS</sequence>
<evidence type="ECO:0000313" key="1">
    <source>
        <dbReference type="EMBL" id="QHS94894.1"/>
    </source>
</evidence>
<accession>A0A6C0BTF6</accession>
<proteinExistence type="predicted"/>
<protein>
    <submittedName>
        <fullName evidence="1">Uncharacterized protein</fullName>
    </submittedName>
</protein>
<dbReference type="AlphaFoldDB" id="A0A6C0BTF6"/>
<reference evidence="1" key="1">
    <citation type="journal article" date="2020" name="Nature">
        <title>Giant virus diversity and host interactions through global metagenomics.</title>
        <authorList>
            <person name="Schulz F."/>
            <person name="Roux S."/>
            <person name="Paez-Espino D."/>
            <person name="Jungbluth S."/>
            <person name="Walsh D.A."/>
            <person name="Denef V.J."/>
            <person name="McMahon K.D."/>
            <person name="Konstantinidis K.T."/>
            <person name="Eloe-Fadrosh E.A."/>
            <person name="Kyrpides N.C."/>
            <person name="Woyke T."/>
        </authorList>
    </citation>
    <scope>NUCLEOTIDE SEQUENCE</scope>
    <source>
        <strain evidence="1">GVMAG-M-3300018428-16</strain>
    </source>
</reference>
<name>A0A6C0BTF6_9ZZZZ</name>
<dbReference type="EMBL" id="MN739234">
    <property type="protein sequence ID" value="QHS94894.1"/>
    <property type="molecule type" value="Genomic_DNA"/>
</dbReference>
<organism evidence="1">
    <name type="scientific">viral metagenome</name>
    <dbReference type="NCBI Taxonomy" id="1070528"/>
    <lineage>
        <taxon>unclassified sequences</taxon>
        <taxon>metagenomes</taxon>
        <taxon>organismal metagenomes</taxon>
    </lineage>
</organism>